<dbReference type="AlphaFoldDB" id="A0A9P3H4E8"/>
<keyword evidence="1" id="KW-1133">Transmembrane helix</keyword>
<name>A0A9P3H4E8_9FUNG</name>
<proteinExistence type="predicted"/>
<protein>
    <submittedName>
        <fullName evidence="2">Uncharacterized protein</fullName>
    </submittedName>
</protein>
<dbReference type="Proteomes" id="UP000827284">
    <property type="component" value="Unassembled WGS sequence"/>
</dbReference>
<sequence>MLDSFAVKSKFSTFQATVLRLVVAVAAVAIAFLNFSSTCSPYYDTTYSKGCQQTLLPSGTQLFYDQLTMTTEQQLQKYDGFHPTNCTVYNTTIQEVFSARFLPTFKIFMGIQCNDNVRLTVQDFNFNFWNDNYQAIITTAGALMYYELPAGSVPHQATEFKYGWTSGTDNSMRMFTASSYSPVITMPPDDDLTVFYLLMQTAKDEVEGGSLPGVEYLCYHCGTKASWTGGLIWKFILDTANTAATALGLCVFILTLFIKDSLRDLIRKYQQEEGEGMVPLVGKEP</sequence>
<evidence type="ECO:0000313" key="3">
    <source>
        <dbReference type="Proteomes" id="UP000827284"/>
    </source>
</evidence>
<evidence type="ECO:0000313" key="2">
    <source>
        <dbReference type="EMBL" id="GJJ69914.1"/>
    </source>
</evidence>
<keyword evidence="1" id="KW-0472">Membrane</keyword>
<reference evidence="2" key="1">
    <citation type="submission" date="2021-11" db="EMBL/GenBank/DDBJ databases">
        <authorList>
            <person name="Herlambang A."/>
            <person name="Guo Y."/>
            <person name="Takashima Y."/>
            <person name="Nishizawa T."/>
        </authorList>
    </citation>
    <scope>NUCLEOTIDE SEQUENCE</scope>
    <source>
        <strain evidence="2">E1425</strain>
    </source>
</reference>
<evidence type="ECO:0000256" key="1">
    <source>
        <dbReference type="SAM" id="Phobius"/>
    </source>
</evidence>
<dbReference type="EMBL" id="BQFW01000003">
    <property type="protein sequence ID" value="GJJ69914.1"/>
    <property type="molecule type" value="Genomic_DNA"/>
</dbReference>
<reference evidence="2" key="2">
    <citation type="journal article" date="2022" name="Microbiol. Resour. Announc.">
        <title>Whole-Genome Sequence of Entomortierella parvispora E1425, a Mucoromycotan Fungus Associated with Burkholderiaceae-Related Endosymbiotic Bacteria.</title>
        <authorList>
            <person name="Herlambang A."/>
            <person name="Guo Y."/>
            <person name="Takashima Y."/>
            <person name="Narisawa K."/>
            <person name="Ohta H."/>
            <person name="Nishizawa T."/>
        </authorList>
    </citation>
    <scope>NUCLEOTIDE SEQUENCE</scope>
    <source>
        <strain evidence="2">E1425</strain>
    </source>
</reference>
<keyword evidence="1" id="KW-0812">Transmembrane</keyword>
<gene>
    <name evidence="2" type="ORF">EMPS_02263</name>
</gene>
<organism evidence="2 3">
    <name type="scientific">Entomortierella parvispora</name>
    <dbReference type="NCBI Taxonomy" id="205924"/>
    <lineage>
        <taxon>Eukaryota</taxon>
        <taxon>Fungi</taxon>
        <taxon>Fungi incertae sedis</taxon>
        <taxon>Mucoromycota</taxon>
        <taxon>Mortierellomycotina</taxon>
        <taxon>Mortierellomycetes</taxon>
        <taxon>Mortierellales</taxon>
        <taxon>Mortierellaceae</taxon>
        <taxon>Entomortierella</taxon>
    </lineage>
</organism>
<comment type="caution">
    <text evidence="2">The sequence shown here is derived from an EMBL/GenBank/DDBJ whole genome shotgun (WGS) entry which is preliminary data.</text>
</comment>
<feature type="transmembrane region" description="Helical" evidence="1">
    <location>
        <begin position="21"/>
        <end position="43"/>
    </location>
</feature>
<dbReference type="OrthoDB" id="2313661at2759"/>
<accession>A0A9P3H4E8</accession>
<keyword evidence="3" id="KW-1185">Reference proteome</keyword>
<feature type="transmembrane region" description="Helical" evidence="1">
    <location>
        <begin position="240"/>
        <end position="258"/>
    </location>
</feature>